<evidence type="ECO:0000256" key="1">
    <source>
        <dbReference type="SAM" id="MobiDB-lite"/>
    </source>
</evidence>
<dbReference type="AlphaFoldDB" id="A0A9K3GH96"/>
<keyword evidence="3" id="KW-1185">Reference proteome</keyword>
<evidence type="ECO:0000313" key="3">
    <source>
        <dbReference type="Proteomes" id="UP000265618"/>
    </source>
</evidence>
<feature type="compositionally biased region" description="Polar residues" evidence="1">
    <location>
        <begin position="1"/>
        <end position="13"/>
    </location>
</feature>
<name>A0A9K3GH96_9EUKA</name>
<proteinExistence type="predicted"/>
<feature type="region of interest" description="Disordered" evidence="1">
    <location>
        <begin position="1"/>
        <end position="28"/>
    </location>
</feature>
<comment type="caution">
    <text evidence="2">The sequence shown here is derived from an EMBL/GenBank/DDBJ whole genome shotgun (WGS) entry which is preliminary data.</text>
</comment>
<organism evidence="2 3">
    <name type="scientific">Kipferlia bialata</name>
    <dbReference type="NCBI Taxonomy" id="797122"/>
    <lineage>
        <taxon>Eukaryota</taxon>
        <taxon>Metamonada</taxon>
        <taxon>Carpediemonas-like organisms</taxon>
        <taxon>Kipferlia</taxon>
    </lineage>
</organism>
<evidence type="ECO:0000313" key="2">
    <source>
        <dbReference type="EMBL" id="GIQ82106.1"/>
    </source>
</evidence>
<sequence length="411" mass="44917">MIWQRQRSSSRAECQSEGHPSRQWHLGLPPEERDRERALLDLAMGKFNSGTENPVGQGLHVYSVIMCWALLTSTVYGFDATTLQGAYGADPILTPNAHGRDTLRAIRPQADAGGYLPLSLLAHDQVMRVAAVGLVDISATPISGTGQTMMQTVLDARPDFTPPQSLLDLFHSVDEARCLVSQLTSGLVPRDHPLRLTVIRRLLAVLTGRVHPTHPYLPPTPVYLERVQQIPIVDYVPPPLPSCRTTVHADTHTEGDEVPAFPVEETLPAPSSTNLCPTLDESRPVSTPIHFGVGVGVVAREGEERERDVVQSAIEIRPSSTAHPGSQPYVGGASLNVERQGVVTAPASQAYSQSPRGGVAQRPENDTASAGPPPLRPLRALILDTSRGYVRTHTHLMLERLDRERQERKER</sequence>
<accession>A0A9K3GH96</accession>
<protein>
    <submittedName>
        <fullName evidence="2">Uncharacterized protein</fullName>
    </submittedName>
</protein>
<reference evidence="2 3" key="1">
    <citation type="journal article" date="2018" name="PLoS ONE">
        <title>The draft genome of Kipferlia bialata reveals reductive genome evolution in fornicate parasites.</title>
        <authorList>
            <person name="Tanifuji G."/>
            <person name="Takabayashi S."/>
            <person name="Kume K."/>
            <person name="Takagi M."/>
            <person name="Nakayama T."/>
            <person name="Kamikawa R."/>
            <person name="Inagaki Y."/>
            <person name="Hashimoto T."/>
        </authorList>
    </citation>
    <scope>NUCLEOTIDE SEQUENCE [LARGE SCALE GENOMIC DNA]</scope>
    <source>
        <strain evidence="2">NY0173</strain>
    </source>
</reference>
<gene>
    <name evidence="2" type="ORF">KIPB_003189</name>
</gene>
<dbReference type="Proteomes" id="UP000265618">
    <property type="component" value="Unassembled WGS sequence"/>
</dbReference>
<dbReference type="EMBL" id="BDIP01000593">
    <property type="protein sequence ID" value="GIQ82106.1"/>
    <property type="molecule type" value="Genomic_DNA"/>
</dbReference>
<feature type="region of interest" description="Disordered" evidence="1">
    <location>
        <begin position="347"/>
        <end position="377"/>
    </location>
</feature>